<feature type="compositionally biased region" description="Basic and acidic residues" evidence="1">
    <location>
        <begin position="1"/>
        <end position="19"/>
    </location>
</feature>
<gene>
    <name evidence="2" type="ORF">TTHERM_00848120</name>
</gene>
<dbReference type="Proteomes" id="UP000009168">
    <property type="component" value="Unassembled WGS sequence"/>
</dbReference>
<sequence length="87" mass="10393">MGDEQHRYVHQGTGEHDYNDNITDIQDRTIYYGPNDPTISDDQKDGKYHDFNYEFGANDFQQLCIELMDTQEYSDNQIQNQEKDFFK</sequence>
<keyword evidence="3" id="KW-1185">Reference proteome</keyword>
<protein>
    <submittedName>
        <fullName evidence="2">Uncharacterized protein</fullName>
    </submittedName>
</protein>
<feature type="region of interest" description="Disordered" evidence="1">
    <location>
        <begin position="1"/>
        <end position="22"/>
    </location>
</feature>
<name>Q22UR7_TETTS</name>
<dbReference type="InParanoid" id="Q22UR7"/>
<dbReference type="GeneID" id="7840338"/>
<dbReference type="EMBL" id="GG662825">
    <property type="protein sequence ID" value="EAR89059.1"/>
    <property type="molecule type" value="Genomic_DNA"/>
</dbReference>
<dbReference type="KEGG" id="tet:TTHERM_00848120"/>
<proteinExistence type="predicted"/>
<dbReference type="AlphaFoldDB" id="Q22UR7"/>
<accession>Q22UR7</accession>
<dbReference type="HOGENOM" id="CLU_2488405_0_0_1"/>
<organism evidence="2 3">
    <name type="scientific">Tetrahymena thermophila (strain SB210)</name>
    <dbReference type="NCBI Taxonomy" id="312017"/>
    <lineage>
        <taxon>Eukaryota</taxon>
        <taxon>Sar</taxon>
        <taxon>Alveolata</taxon>
        <taxon>Ciliophora</taxon>
        <taxon>Intramacronucleata</taxon>
        <taxon>Oligohymenophorea</taxon>
        <taxon>Hymenostomatida</taxon>
        <taxon>Tetrahymenina</taxon>
        <taxon>Tetrahymenidae</taxon>
        <taxon>Tetrahymena</taxon>
    </lineage>
</organism>
<evidence type="ECO:0000313" key="2">
    <source>
        <dbReference type="EMBL" id="EAR89059.1"/>
    </source>
</evidence>
<evidence type="ECO:0000313" key="3">
    <source>
        <dbReference type="Proteomes" id="UP000009168"/>
    </source>
</evidence>
<dbReference type="RefSeq" id="XP_001009304.1">
    <property type="nucleotide sequence ID" value="XM_001009304.1"/>
</dbReference>
<evidence type="ECO:0000256" key="1">
    <source>
        <dbReference type="SAM" id="MobiDB-lite"/>
    </source>
</evidence>
<reference evidence="3" key="1">
    <citation type="journal article" date="2006" name="PLoS Biol.">
        <title>Macronuclear genome sequence of the ciliate Tetrahymena thermophila, a model eukaryote.</title>
        <authorList>
            <person name="Eisen J.A."/>
            <person name="Coyne R.S."/>
            <person name="Wu M."/>
            <person name="Wu D."/>
            <person name="Thiagarajan M."/>
            <person name="Wortman J.R."/>
            <person name="Badger J.H."/>
            <person name="Ren Q."/>
            <person name="Amedeo P."/>
            <person name="Jones K.M."/>
            <person name="Tallon L.J."/>
            <person name="Delcher A.L."/>
            <person name="Salzberg S.L."/>
            <person name="Silva J.C."/>
            <person name="Haas B.J."/>
            <person name="Majoros W.H."/>
            <person name="Farzad M."/>
            <person name="Carlton J.M."/>
            <person name="Smith R.K. Jr."/>
            <person name="Garg J."/>
            <person name="Pearlman R.E."/>
            <person name="Karrer K.M."/>
            <person name="Sun L."/>
            <person name="Manning G."/>
            <person name="Elde N.C."/>
            <person name="Turkewitz A.P."/>
            <person name="Asai D.J."/>
            <person name="Wilkes D.E."/>
            <person name="Wang Y."/>
            <person name="Cai H."/>
            <person name="Collins K."/>
            <person name="Stewart B.A."/>
            <person name="Lee S.R."/>
            <person name="Wilamowska K."/>
            <person name="Weinberg Z."/>
            <person name="Ruzzo W.L."/>
            <person name="Wloga D."/>
            <person name="Gaertig J."/>
            <person name="Frankel J."/>
            <person name="Tsao C.-C."/>
            <person name="Gorovsky M.A."/>
            <person name="Keeling P.J."/>
            <person name="Waller R.F."/>
            <person name="Patron N.J."/>
            <person name="Cherry J.M."/>
            <person name="Stover N.A."/>
            <person name="Krieger C.J."/>
            <person name="del Toro C."/>
            <person name="Ryder H.F."/>
            <person name="Williamson S.C."/>
            <person name="Barbeau R.A."/>
            <person name="Hamilton E.P."/>
            <person name="Orias E."/>
        </authorList>
    </citation>
    <scope>NUCLEOTIDE SEQUENCE [LARGE SCALE GENOMIC DNA]</scope>
    <source>
        <strain evidence="3">SB210</strain>
    </source>
</reference>